<dbReference type="Pfam" id="PF06831">
    <property type="entry name" value="H2TH"/>
    <property type="match status" value="1"/>
</dbReference>
<dbReference type="AlphaFoldDB" id="A0A7W5FV28"/>
<comment type="catalytic activity">
    <reaction evidence="1">
        <text>Hydrolysis of DNA containing ring-opened 7-methylguanine residues, releasing 2,6-diamino-4-hydroxy-5-(N-methyl)formamidopyrimidine.</text>
        <dbReference type="EC" id="3.2.2.23"/>
    </reaction>
</comment>
<feature type="domain" description="Formamidopyrimidine-DNA glycosylase catalytic" evidence="10">
    <location>
        <begin position="11"/>
        <end position="112"/>
    </location>
</feature>
<organism evidence="11 12">
    <name type="scientific">Pseudoduganella violacea</name>
    <dbReference type="NCBI Taxonomy" id="1715466"/>
    <lineage>
        <taxon>Bacteria</taxon>
        <taxon>Pseudomonadati</taxon>
        <taxon>Pseudomonadota</taxon>
        <taxon>Betaproteobacteria</taxon>
        <taxon>Burkholderiales</taxon>
        <taxon>Oxalobacteraceae</taxon>
        <taxon>Telluria group</taxon>
        <taxon>Pseudoduganella</taxon>
    </lineage>
</organism>
<evidence type="ECO:0000256" key="3">
    <source>
        <dbReference type="ARBA" id="ARBA00022763"/>
    </source>
</evidence>
<dbReference type="EMBL" id="JACHXD010000009">
    <property type="protein sequence ID" value="MBB3120336.1"/>
    <property type="molecule type" value="Genomic_DNA"/>
</dbReference>
<dbReference type="Pfam" id="PF01149">
    <property type="entry name" value="Fapy_DNA_glyco"/>
    <property type="match status" value="1"/>
</dbReference>
<keyword evidence="11" id="KW-0540">Nuclease</keyword>
<name>A0A7W5FV28_9BURK</name>
<dbReference type="GO" id="GO:0006284">
    <property type="term" value="P:base-excision repair"/>
    <property type="evidence" value="ECO:0007669"/>
    <property type="project" value="InterPro"/>
</dbReference>
<dbReference type="EC" id="4.2.99.18" evidence="11"/>
<evidence type="ECO:0000313" key="11">
    <source>
        <dbReference type="EMBL" id="MBB3120336.1"/>
    </source>
</evidence>
<accession>A0A7W5FV28</accession>
<comment type="caution">
    <text evidence="11">The sequence shown here is derived from an EMBL/GenBank/DDBJ whole genome shotgun (WGS) entry which is preliminary data.</text>
</comment>
<dbReference type="Gene3D" id="1.10.8.50">
    <property type="match status" value="1"/>
</dbReference>
<keyword evidence="12" id="KW-1185">Reference proteome</keyword>
<gene>
    <name evidence="11" type="ORF">FHS03_003400</name>
</gene>
<dbReference type="InterPro" id="IPR015886">
    <property type="entry name" value="H2TH_FPG"/>
</dbReference>
<evidence type="ECO:0000256" key="9">
    <source>
        <dbReference type="ARBA" id="ARBA00023295"/>
    </source>
</evidence>
<dbReference type="EC" id="3.2.2.-" evidence="11"/>
<evidence type="ECO:0000256" key="7">
    <source>
        <dbReference type="ARBA" id="ARBA00023239"/>
    </source>
</evidence>
<evidence type="ECO:0000256" key="6">
    <source>
        <dbReference type="ARBA" id="ARBA00023204"/>
    </source>
</evidence>
<dbReference type="PROSITE" id="PS51068">
    <property type="entry name" value="FPG_CAT"/>
    <property type="match status" value="1"/>
</dbReference>
<comment type="similarity">
    <text evidence="2">Belongs to the FPG family.</text>
</comment>
<dbReference type="GO" id="GO:0008270">
    <property type="term" value="F:zinc ion binding"/>
    <property type="evidence" value="ECO:0007669"/>
    <property type="project" value="InterPro"/>
</dbReference>
<keyword evidence="11" id="KW-0255">Endonuclease</keyword>
<keyword evidence="8" id="KW-0511">Multifunctional enzyme</keyword>
<evidence type="ECO:0000313" key="12">
    <source>
        <dbReference type="Proteomes" id="UP000541535"/>
    </source>
</evidence>
<protein>
    <submittedName>
        <fullName evidence="11">Endonuclease-8</fullName>
        <ecNumber evidence="11">3.2.2.-</ecNumber>
        <ecNumber evidence="11">4.2.99.18</ecNumber>
    </submittedName>
</protein>
<keyword evidence="7 11" id="KW-0456">Lyase</keyword>
<dbReference type="Gene3D" id="3.20.190.10">
    <property type="entry name" value="MutM-like, N-terminal"/>
    <property type="match status" value="1"/>
</dbReference>
<keyword evidence="9 11" id="KW-0326">Glycosidase</keyword>
<dbReference type="InterPro" id="IPR012319">
    <property type="entry name" value="FPG_cat"/>
</dbReference>
<keyword evidence="6" id="KW-0234">DNA repair</keyword>
<dbReference type="SMART" id="SM01232">
    <property type="entry name" value="H2TH"/>
    <property type="match status" value="1"/>
</dbReference>
<keyword evidence="3" id="KW-0227">DNA damage</keyword>
<proteinExistence type="inferred from homology"/>
<dbReference type="GO" id="GO:0140078">
    <property type="term" value="F:class I DNA-(apurinic or apyrimidinic site) endonuclease activity"/>
    <property type="evidence" value="ECO:0007669"/>
    <property type="project" value="UniProtKB-EC"/>
</dbReference>
<keyword evidence="4 11" id="KW-0378">Hydrolase</keyword>
<sequence>MAFSAAEAAMPEGPSIVILKEAARQFEGRTIAAASGNSGGIDFAALPGQPLLAVRSWGKHLLLELPLFSLRIHLLMFGSYRINERKPDAVPRLALRFAEGGELNFYTCSVRQIAEALDTVYDWRVDVMADAWEPRLALRQLRAKPQMLACDALLDQNIFSGVGNIIKNEVLFRLRIHPLSKVKDIPATKLRELVKQARQYSFEFKQWKQASVLKQHWLAHTRRICPRCRIPLQKAHLGLTRRRSFWCERCQKRYDSAARPASVANERKQ</sequence>
<dbReference type="Proteomes" id="UP000541535">
    <property type="component" value="Unassembled WGS sequence"/>
</dbReference>
<dbReference type="GO" id="GO:0003684">
    <property type="term" value="F:damaged DNA binding"/>
    <property type="evidence" value="ECO:0007669"/>
    <property type="project" value="InterPro"/>
</dbReference>
<dbReference type="GO" id="GO:0008534">
    <property type="term" value="F:oxidized purine nucleobase lesion DNA N-glycosylase activity"/>
    <property type="evidence" value="ECO:0007669"/>
    <property type="project" value="UniProtKB-EC"/>
</dbReference>
<dbReference type="RefSeq" id="WP_307729552.1">
    <property type="nucleotide sequence ID" value="NZ_JACHXD010000009.1"/>
</dbReference>
<dbReference type="InterPro" id="IPR035937">
    <property type="entry name" value="FPG_N"/>
</dbReference>
<evidence type="ECO:0000256" key="8">
    <source>
        <dbReference type="ARBA" id="ARBA00023268"/>
    </source>
</evidence>
<keyword evidence="5" id="KW-0238">DNA-binding</keyword>
<evidence type="ECO:0000256" key="4">
    <source>
        <dbReference type="ARBA" id="ARBA00022801"/>
    </source>
</evidence>
<dbReference type="SUPFAM" id="SSF81624">
    <property type="entry name" value="N-terminal domain of MutM-like DNA repair proteins"/>
    <property type="match status" value="1"/>
</dbReference>
<dbReference type="PANTHER" id="PTHR22993:SF9">
    <property type="entry name" value="FORMAMIDOPYRIMIDINE-DNA GLYCOSYLASE"/>
    <property type="match status" value="1"/>
</dbReference>
<reference evidence="11 12" key="1">
    <citation type="submission" date="2020-08" db="EMBL/GenBank/DDBJ databases">
        <title>Genomic Encyclopedia of Type Strains, Phase III (KMG-III): the genomes of soil and plant-associated and newly described type strains.</title>
        <authorList>
            <person name="Whitman W."/>
        </authorList>
    </citation>
    <scope>NUCLEOTIDE SEQUENCE [LARGE SCALE GENOMIC DNA]</scope>
    <source>
        <strain evidence="11 12">CECT 8897</strain>
    </source>
</reference>
<evidence type="ECO:0000259" key="10">
    <source>
        <dbReference type="PROSITE" id="PS51068"/>
    </source>
</evidence>
<dbReference type="SMART" id="SM00898">
    <property type="entry name" value="Fapy_DNA_glyco"/>
    <property type="match status" value="1"/>
</dbReference>
<evidence type="ECO:0000256" key="5">
    <source>
        <dbReference type="ARBA" id="ARBA00023125"/>
    </source>
</evidence>
<evidence type="ECO:0000256" key="2">
    <source>
        <dbReference type="ARBA" id="ARBA00009409"/>
    </source>
</evidence>
<dbReference type="PANTHER" id="PTHR22993">
    <property type="entry name" value="FORMAMIDOPYRIMIDINE-DNA GLYCOSYLASE"/>
    <property type="match status" value="1"/>
</dbReference>
<dbReference type="SUPFAM" id="SSF46946">
    <property type="entry name" value="S13-like H2TH domain"/>
    <property type="match status" value="1"/>
</dbReference>
<dbReference type="InterPro" id="IPR010979">
    <property type="entry name" value="Ribosomal_uS13-like_H2TH"/>
</dbReference>
<evidence type="ECO:0000256" key="1">
    <source>
        <dbReference type="ARBA" id="ARBA00001668"/>
    </source>
</evidence>